<dbReference type="Gramene" id="TraesNOR1B03G00282950.1">
    <property type="protein sequence ID" value="TraesNOR1B03G00282950.1"/>
    <property type="gene ID" value="TraesNOR1B03G00282950"/>
</dbReference>
<sequence>MNVQLNGVEHHRFDTLVLLQDSVAAKLAARKWLDGNEAVAIHLNYQHFVDIGFEDALINEDMAFRLIPEAAYVQMRTNAAALDDCWPNYKSPNLRDGQNPRTREWVMGNMKAHGRRIVDRDRALLLRFEIKGDLRCRRRIIFKPEVREALGAEPLVLLQYKRWPCALGCTALSYCWWWRRSRLRRRQRRRQQRRRPRGREAVASREREPRQAATRRSQRRGLVATRPREPQLASTGCSDRSAEE</sequence>
<evidence type="ECO:0000313" key="2">
    <source>
        <dbReference type="EnsemblPlants" id="TraesCS1B02G175100.1"/>
    </source>
</evidence>
<gene>
    <name evidence="2" type="primary">LOC123090779</name>
</gene>
<dbReference type="EnsemblPlants" id="TraesCS1B02G175100.1">
    <property type="protein sequence ID" value="TraesCS1B02G175100.1"/>
    <property type="gene ID" value="TraesCS1B02G175100"/>
</dbReference>
<dbReference type="Gramene" id="TraesCS1B02G175100.1">
    <property type="protein sequence ID" value="TraesCS1B02G175100.1"/>
    <property type="gene ID" value="TraesCS1B02G175100"/>
</dbReference>
<protein>
    <submittedName>
        <fullName evidence="2">Uncharacterized protein</fullName>
    </submittedName>
</protein>
<dbReference type="OrthoDB" id="721395at2759"/>
<name>A0A3B5YVK8_WHEAT</name>
<evidence type="ECO:0000313" key="3">
    <source>
        <dbReference type="Proteomes" id="UP000019116"/>
    </source>
</evidence>
<dbReference type="AlphaFoldDB" id="A0A3B5YVK8"/>
<proteinExistence type="predicted"/>
<reference evidence="2" key="1">
    <citation type="submission" date="2018-08" db="EMBL/GenBank/DDBJ databases">
        <authorList>
            <person name="Rossello M."/>
        </authorList>
    </citation>
    <scope>NUCLEOTIDE SEQUENCE [LARGE SCALE GENOMIC DNA]</scope>
    <source>
        <strain evidence="2">cv. Chinese Spring</strain>
    </source>
</reference>
<evidence type="ECO:0000256" key="1">
    <source>
        <dbReference type="SAM" id="MobiDB-lite"/>
    </source>
</evidence>
<accession>A0A3B5YVK8</accession>
<dbReference type="Proteomes" id="UP000019116">
    <property type="component" value="Chromosome 1B"/>
</dbReference>
<feature type="compositionally biased region" description="Basic residues" evidence="1">
    <location>
        <begin position="188"/>
        <end position="197"/>
    </location>
</feature>
<reference evidence="2" key="2">
    <citation type="submission" date="2018-10" db="UniProtKB">
        <authorList>
            <consortium name="EnsemblPlants"/>
        </authorList>
    </citation>
    <scope>IDENTIFICATION</scope>
</reference>
<feature type="compositionally biased region" description="Basic and acidic residues" evidence="1">
    <location>
        <begin position="198"/>
        <end position="210"/>
    </location>
</feature>
<organism evidence="2">
    <name type="scientific">Triticum aestivum</name>
    <name type="common">Wheat</name>
    <dbReference type="NCBI Taxonomy" id="4565"/>
    <lineage>
        <taxon>Eukaryota</taxon>
        <taxon>Viridiplantae</taxon>
        <taxon>Streptophyta</taxon>
        <taxon>Embryophyta</taxon>
        <taxon>Tracheophyta</taxon>
        <taxon>Spermatophyta</taxon>
        <taxon>Magnoliopsida</taxon>
        <taxon>Liliopsida</taxon>
        <taxon>Poales</taxon>
        <taxon>Poaceae</taxon>
        <taxon>BOP clade</taxon>
        <taxon>Pooideae</taxon>
        <taxon>Triticodae</taxon>
        <taxon>Triticeae</taxon>
        <taxon>Triticinae</taxon>
        <taxon>Triticum</taxon>
    </lineage>
</organism>
<keyword evidence="3" id="KW-1185">Reference proteome</keyword>
<dbReference type="Gramene" id="TraesLAC1B03G00281870.1">
    <property type="protein sequence ID" value="TraesLAC1B03G00281870.1"/>
    <property type="gene ID" value="TraesLAC1B03G00281870"/>
</dbReference>
<feature type="region of interest" description="Disordered" evidence="1">
    <location>
        <begin position="188"/>
        <end position="244"/>
    </location>
</feature>
<dbReference type="Gramene" id="TraesCS1B03G0518700.1">
    <property type="protein sequence ID" value="TraesCS1B03G0518700.1.CDS"/>
    <property type="gene ID" value="TraesCS1B03G0518700"/>
</dbReference>